<dbReference type="SMART" id="SM00475">
    <property type="entry name" value="53EXOc"/>
    <property type="match status" value="1"/>
</dbReference>
<protein>
    <recommendedName>
        <fullName evidence="4">5'-3' exonuclease</fullName>
    </recommendedName>
</protein>
<keyword evidence="2" id="KW-0378">Hydrolase</keyword>
<dbReference type="EMBL" id="MVBM01000009">
    <property type="protein sequence ID" value="OOK66409.1"/>
    <property type="molecule type" value="Genomic_DNA"/>
</dbReference>
<dbReference type="Gene3D" id="3.40.50.1010">
    <property type="entry name" value="5'-nuclease"/>
    <property type="match status" value="1"/>
</dbReference>
<dbReference type="GO" id="GO:0017108">
    <property type="term" value="F:5'-flap endonuclease activity"/>
    <property type="evidence" value="ECO:0007669"/>
    <property type="project" value="InterPro"/>
</dbReference>
<evidence type="ECO:0000256" key="4">
    <source>
        <dbReference type="ARBA" id="ARBA00050026"/>
    </source>
</evidence>
<organism evidence="7 8">
    <name type="scientific">Mycobacterium kansasii</name>
    <dbReference type="NCBI Taxonomy" id="1768"/>
    <lineage>
        <taxon>Bacteria</taxon>
        <taxon>Bacillati</taxon>
        <taxon>Actinomycetota</taxon>
        <taxon>Actinomycetes</taxon>
        <taxon>Mycobacteriales</taxon>
        <taxon>Mycobacteriaceae</taxon>
        <taxon>Mycobacterium</taxon>
    </lineage>
</organism>
<keyword evidence="7" id="KW-0269">Exonuclease</keyword>
<dbReference type="PANTHER" id="PTHR42646:SF2">
    <property type="entry name" value="5'-3' EXONUCLEASE FAMILY PROTEIN"/>
    <property type="match status" value="1"/>
</dbReference>
<feature type="region of interest" description="Disordered" evidence="5">
    <location>
        <begin position="62"/>
        <end position="131"/>
    </location>
</feature>
<dbReference type="SUPFAM" id="SSF88723">
    <property type="entry name" value="PIN domain-like"/>
    <property type="match status" value="1"/>
</dbReference>
<sequence>MLLDGNSLAFRAFYALPAENFKTRGGLTTNAVYGFTAMLINLLRDEAPTHIAAAFDVSRQTFRSERYPSTRPTDHRRPTNSTARSTSPRRSWARWASRCSPNRDSRPTTSSRRWPPRPRRRAIGSWSSPATATHCSWSVTT</sequence>
<dbReference type="InterPro" id="IPR038969">
    <property type="entry name" value="FEN"/>
</dbReference>
<reference evidence="7 8" key="1">
    <citation type="submission" date="2017-02" db="EMBL/GenBank/DDBJ databases">
        <title>Complete genome sequences of Mycobacterium kansasii strains isolated from rhesus macaques.</title>
        <authorList>
            <person name="Panda A."/>
            <person name="Nagaraj S."/>
            <person name="Zhao X."/>
            <person name="Tettelin H."/>
            <person name="Detolla L.J."/>
        </authorList>
    </citation>
    <scope>NUCLEOTIDE SEQUENCE [LARGE SCALE GENOMIC DNA]</scope>
    <source>
        <strain evidence="7 8">11-3813</strain>
    </source>
</reference>
<evidence type="ECO:0000256" key="1">
    <source>
        <dbReference type="ARBA" id="ARBA00022722"/>
    </source>
</evidence>
<evidence type="ECO:0000313" key="7">
    <source>
        <dbReference type="EMBL" id="OOK66409.1"/>
    </source>
</evidence>
<feature type="compositionally biased region" description="Low complexity" evidence="5">
    <location>
        <begin position="79"/>
        <end position="100"/>
    </location>
</feature>
<comment type="caution">
    <text evidence="7">The sequence shown here is derived from an EMBL/GenBank/DDBJ whole genome shotgun (WGS) entry which is preliminary data.</text>
</comment>
<keyword evidence="1" id="KW-0540">Nuclease</keyword>
<evidence type="ECO:0000256" key="2">
    <source>
        <dbReference type="ARBA" id="ARBA00022801"/>
    </source>
</evidence>
<feature type="domain" description="5'-3' exonuclease" evidence="6">
    <location>
        <begin position="1"/>
        <end position="138"/>
    </location>
</feature>
<dbReference type="InterPro" id="IPR020046">
    <property type="entry name" value="5-3_exonucl_a-hlix_arch_N"/>
</dbReference>
<feature type="compositionally biased region" description="Basic and acidic residues" evidence="5">
    <location>
        <begin position="62"/>
        <end position="77"/>
    </location>
</feature>
<dbReference type="AlphaFoldDB" id="A0A1V3WHG4"/>
<evidence type="ECO:0000256" key="5">
    <source>
        <dbReference type="SAM" id="MobiDB-lite"/>
    </source>
</evidence>
<name>A0A1V3WHG4_MYCKA</name>
<gene>
    <name evidence="7" type="ORF">BZL30_8110</name>
</gene>
<dbReference type="GO" id="GO:0008409">
    <property type="term" value="F:5'-3' exonuclease activity"/>
    <property type="evidence" value="ECO:0007669"/>
    <property type="project" value="InterPro"/>
</dbReference>
<evidence type="ECO:0000313" key="8">
    <source>
        <dbReference type="Proteomes" id="UP000189229"/>
    </source>
</evidence>
<comment type="function">
    <text evidence="3">5'-3' exonuclease acting preferentially on double-stranded DNA.</text>
</comment>
<dbReference type="CDD" id="cd09859">
    <property type="entry name" value="PIN_53EXO"/>
    <property type="match status" value="1"/>
</dbReference>
<dbReference type="InterPro" id="IPR002421">
    <property type="entry name" value="5-3_exonuclease"/>
</dbReference>
<dbReference type="Proteomes" id="UP000189229">
    <property type="component" value="Unassembled WGS sequence"/>
</dbReference>
<evidence type="ECO:0000256" key="3">
    <source>
        <dbReference type="ARBA" id="ARBA00049957"/>
    </source>
</evidence>
<evidence type="ECO:0000259" key="6">
    <source>
        <dbReference type="SMART" id="SM00475"/>
    </source>
</evidence>
<dbReference type="Pfam" id="PF02739">
    <property type="entry name" value="5_3_exonuc_N"/>
    <property type="match status" value="1"/>
</dbReference>
<dbReference type="InterPro" id="IPR029060">
    <property type="entry name" value="PIN-like_dom_sf"/>
</dbReference>
<dbReference type="GO" id="GO:0033567">
    <property type="term" value="P:DNA replication, Okazaki fragment processing"/>
    <property type="evidence" value="ECO:0007669"/>
    <property type="project" value="InterPro"/>
</dbReference>
<dbReference type="PANTHER" id="PTHR42646">
    <property type="entry name" value="FLAP ENDONUCLEASE XNI"/>
    <property type="match status" value="1"/>
</dbReference>
<proteinExistence type="predicted"/>
<accession>A0A1V3WHG4</accession>
<dbReference type="GO" id="GO:0003677">
    <property type="term" value="F:DNA binding"/>
    <property type="evidence" value="ECO:0007669"/>
    <property type="project" value="InterPro"/>
</dbReference>